<name>A0A1G7JSX8_9SPHI</name>
<dbReference type="Proteomes" id="UP000199072">
    <property type="component" value="Unassembled WGS sequence"/>
</dbReference>
<dbReference type="InterPro" id="IPR041329">
    <property type="entry name" value="YubB_C"/>
</dbReference>
<evidence type="ECO:0000259" key="1">
    <source>
        <dbReference type="Pfam" id="PF18406"/>
    </source>
</evidence>
<feature type="domain" description="YubB ferredoxin-like" evidence="1">
    <location>
        <begin position="57"/>
        <end position="131"/>
    </location>
</feature>
<dbReference type="Pfam" id="PF18406">
    <property type="entry name" value="DUF1281_C"/>
    <property type="match status" value="1"/>
</dbReference>
<dbReference type="Gene3D" id="3.30.70.1270">
    <property type="entry name" value="Api92-like domains"/>
    <property type="match status" value="1"/>
</dbReference>
<dbReference type="AlphaFoldDB" id="A0A1G7JSX8"/>
<sequence length="419" mass="48986">MANWCKNTVLFSGESSRVEAVLELFKEIEKQQNNTKQWHLPEFVTAPNSFMLDIQIDNQQISYHTMWMPNLDALREIADHFMVEFTSRFEETGMRISGIALYHDGILNEMQNEKHPEASYELDPKRQAYVVGGIPLDIKKDVTEAREERQWHASRELRYEDKDSFKTTGNVTKEEINALFGDLPEGELLLKFAELKNFEQARDIFNSMDEYAIVLMENYLIQTFHHIEKLNYSHDQYIALRFLDQLINNYDAERILDLTPARDLTADHTPQDTELLQERLAGKLPHIDLNGTDFTIDWRLRELRETESPWNKLDFNTMDMSESGDEYFCLYNTADHTHYQFDDAITSLPENIILLEIPYEIKLDPVAVAREYAIDVREFVMQNPIQKDLKANVKPLSATGIPELIEENLKKEQARKIGR</sequence>
<dbReference type="OrthoDB" id="771660at2"/>
<dbReference type="RefSeq" id="WP_091154279.1">
    <property type="nucleotide sequence ID" value="NZ_FNAI01000015.1"/>
</dbReference>
<keyword evidence="3" id="KW-1185">Reference proteome</keyword>
<accession>A0A1G7JSX8</accession>
<proteinExistence type="predicted"/>
<dbReference type="STRING" id="1391627.SAMN05216464_115106"/>
<gene>
    <name evidence="2" type="ORF">SAMN05216464_115106</name>
</gene>
<reference evidence="2 3" key="1">
    <citation type="submission" date="2016-10" db="EMBL/GenBank/DDBJ databases">
        <authorList>
            <person name="de Groot N.N."/>
        </authorList>
    </citation>
    <scope>NUCLEOTIDE SEQUENCE [LARGE SCALE GENOMIC DNA]</scope>
    <source>
        <strain evidence="2 3">47C3B</strain>
    </source>
</reference>
<evidence type="ECO:0000313" key="3">
    <source>
        <dbReference type="Proteomes" id="UP000199072"/>
    </source>
</evidence>
<dbReference type="EMBL" id="FNAI01000015">
    <property type="protein sequence ID" value="SDF28038.1"/>
    <property type="molecule type" value="Genomic_DNA"/>
</dbReference>
<protein>
    <recommendedName>
        <fullName evidence="1">YubB ferredoxin-like domain-containing protein</fullName>
    </recommendedName>
</protein>
<organism evidence="2 3">
    <name type="scientific">Mucilaginibacter pineti</name>
    <dbReference type="NCBI Taxonomy" id="1391627"/>
    <lineage>
        <taxon>Bacteria</taxon>
        <taxon>Pseudomonadati</taxon>
        <taxon>Bacteroidota</taxon>
        <taxon>Sphingobacteriia</taxon>
        <taxon>Sphingobacteriales</taxon>
        <taxon>Sphingobacteriaceae</taxon>
        <taxon>Mucilaginibacter</taxon>
    </lineage>
</organism>
<evidence type="ECO:0000313" key="2">
    <source>
        <dbReference type="EMBL" id="SDF28038.1"/>
    </source>
</evidence>